<dbReference type="InterPro" id="IPR000515">
    <property type="entry name" value="MetI-like"/>
</dbReference>
<feature type="transmembrane region" description="Helical" evidence="7">
    <location>
        <begin position="217"/>
        <end position="240"/>
    </location>
</feature>
<dbReference type="Pfam" id="PF00528">
    <property type="entry name" value="BPD_transp_1"/>
    <property type="match status" value="1"/>
</dbReference>
<dbReference type="PROSITE" id="PS50928">
    <property type="entry name" value="ABC_TM1"/>
    <property type="match status" value="1"/>
</dbReference>
<feature type="transmembrane region" description="Helical" evidence="7">
    <location>
        <begin position="90"/>
        <end position="109"/>
    </location>
</feature>
<evidence type="ECO:0000313" key="10">
    <source>
        <dbReference type="Proteomes" id="UP000612893"/>
    </source>
</evidence>
<protein>
    <submittedName>
        <fullName evidence="9">Sugar ABC transporter permease</fullName>
    </submittedName>
</protein>
<comment type="caution">
    <text evidence="9">The sequence shown here is derived from an EMBL/GenBank/DDBJ whole genome shotgun (WGS) entry which is preliminary data.</text>
</comment>
<feature type="domain" description="ABC transmembrane type-1" evidence="8">
    <location>
        <begin position="84"/>
        <end position="298"/>
    </location>
</feature>
<dbReference type="RefSeq" id="WP_338204564.1">
    <property type="nucleotide sequence ID" value="NZ_JAEKNR010000216.1"/>
</dbReference>
<evidence type="ECO:0000259" key="8">
    <source>
        <dbReference type="PROSITE" id="PS50928"/>
    </source>
</evidence>
<feature type="transmembrane region" description="Helical" evidence="7">
    <location>
        <begin position="121"/>
        <end position="142"/>
    </location>
</feature>
<evidence type="ECO:0000256" key="3">
    <source>
        <dbReference type="ARBA" id="ARBA00022475"/>
    </source>
</evidence>
<gene>
    <name evidence="9" type="ORF">JF922_21570</name>
</gene>
<dbReference type="AlphaFoldDB" id="A0A934K860"/>
<keyword evidence="10" id="KW-1185">Reference proteome</keyword>
<evidence type="ECO:0000313" key="9">
    <source>
        <dbReference type="EMBL" id="MBJ7600644.1"/>
    </source>
</evidence>
<evidence type="ECO:0000256" key="2">
    <source>
        <dbReference type="ARBA" id="ARBA00022448"/>
    </source>
</evidence>
<accession>A0A934K860</accession>
<name>A0A934K860_9BACT</name>
<keyword evidence="6 7" id="KW-0472">Membrane</keyword>
<comment type="similarity">
    <text evidence="7">Belongs to the binding-protein-dependent transport system permease family.</text>
</comment>
<evidence type="ECO:0000256" key="7">
    <source>
        <dbReference type="RuleBase" id="RU363032"/>
    </source>
</evidence>
<keyword evidence="4 7" id="KW-0812">Transmembrane</keyword>
<keyword evidence="3" id="KW-1003">Cell membrane</keyword>
<dbReference type="InterPro" id="IPR035906">
    <property type="entry name" value="MetI-like_sf"/>
</dbReference>
<keyword evidence="5 7" id="KW-1133">Transmembrane helix</keyword>
<evidence type="ECO:0000256" key="5">
    <source>
        <dbReference type="ARBA" id="ARBA00022989"/>
    </source>
</evidence>
<feature type="transmembrane region" description="Helical" evidence="7">
    <location>
        <begin position="172"/>
        <end position="196"/>
    </location>
</feature>
<evidence type="ECO:0000256" key="4">
    <source>
        <dbReference type="ARBA" id="ARBA00022692"/>
    </source>
</evidence>
<dbReference type="GO" id="GO:0005886">
    <property type="term" value="C:plasma membrane"/>
    <property type="evidence" value="ECO:0007669"/>
    <property type="project" value="UniProtKB-SubCell"/>
</dbReference>
<evidence type="ECO:0000256" key="6">
    <source>
        <dbReference type="ARBA" id="ARBA00023136"/>
    </source>
</evidence>
<organism evidence="9 10">
    <name type="scientific">Candidatus Nephthysia bennettiae</name>
    <dbReference type="NCBI Taxonomy" id="3127016"/>
    <lineage>
        <taxon>Bacteria</taxon>
        <taxon>Bacillati</taxon>
        <taxon>Candidatus Dormiibacterota</taxon>
        <taxon>Candidatus Dormibacteria</taxon>
        <taxon>Candidatus Dormibacterales</taxon>
        <taxon>Candidatus Dormibacteraceae</taxon>
        <taxon>Candidatus Nephthysia</taxon>
    </lineage>
</organism>
<evidence type="ECO:0000256" key="1">
    <source>
        <dbReference type="ARBA" id="ARBA00004651"/>
    </source>
</evidence>
<dbReference type="PANTHER" id="PTHR43005:SF1">
    <property type="entry name" value="SPERMIDINE_PUTRESCINE TRANSPORT SYSTEM PERMEASE PROTEIN"/>
    <property type="match status" value="1"/>
</dbReference>
<dbReference type="Proteomes" id="UP000612893">
    <property type="component" value="Unassembled WGS sequence"/>
</dbReference>
<sequence length="310" mass="34158">MSAVPGKVTGGRTRFRRGLTDRQLALALILPTAILLGVFELYPFVVAVRDSFFYLDLVGSAPDKFVGLANYTSVLGDPETHAAFIRTFEFIAGSVASQTIVGMITALLLDQGLRGQLLWRGLNLFPYMVPAIVATMLFRFSFNELYGPINYLLVASHLTKSSVPFLTDTHTIMFTVILISSWRHVPFMTIVFLARLQTVPGDLTEAAIVDGAGPLRVFRFIILPWLLPVILVAMLLRTIWAGVEFDFPYLTAFGGPLHASTVVPIQIYTLYTEQNQIGKSAALAVCVGFVLLLASSVYLRFYKKLEQAAG</sequence>
<dbReference type="CDD" id="cd06261">
    <property type="entry name" value="TM_PBP2"/>
    <property type="match status" value="1"/>
</dbReference>
<dbReference type="PANTHER" id="PTHR43005">
    <property type="entry name" value="BLR7065 PROTEIN"/>
    <property type="match status" value="1"/>
</dbReference>
<proteinExistence type="inferred from homology"/>
<comment type="subcellular location">
    <subcellularLocation>
        <location evidence="1 7">Cell membrane</location>
        <topology evidence="1 7">Multi-pass membrane protein</topology>
    </subcellularLocation>
</comment>
<feature type="transmembrane region" description="Helical" evidence="7">
    <location>
        <begin position="281"/>
        <end position="301"/>
    </location>
</feature>
<keyword evidence="2 7" id="KW-0813">Transport</keyword>
<dbReference type="EMBL" id="JAEKNR010000216">
    <property type="protein sequence ID" value="MBJ7600644.1"/>
    <property type="molecule type" value="Genomic_DNA"/>
</dbReference>
<reference evidence="9" key="1">
    <citation type="submission" date="2020-10" db="EMBL/GenBank/DDBJ databases">
        <title>Ca. Dormibacterota MAGs.</title>
        <authorList>
            <person name="Montgomery K."/>
        </authorList>
    </citation>
    <scope>NUCLEOTIDE SEQUENCE [LARGE SCALE GENOMIC DNA]</scope>
    <source>
        <strain evidence="9">SC8812_S17_10</strain>
    </source>
</reference>
<feature type="transmembrane region" description="Helical" evidence="7">
    <location>
        <begin position="24"/>
        <end position="45"/>
    </location>
</feature>
<dbReference type="SUPFAM" id="SSF161098">
    <property type="entry name" value="MetI-like"/>
    <property type="match status" value="1"/>
</dbReference>
<dbReference type="Gene3D" id="1.10.3720.10">
    <property type="entry name" value="MetI-like"/>
    <property type="match status" value="1"/>
</dbReference>